<dbReference type="RefSeq" id="WP_073851423.1">
    <property type="nucleotide sequence ID" value="NZ_LVWA01000004.1"/>
</dbReference>
<dbReference type="SMART" id="SM00554">
    <property type="entry name" value="FAS1"/>
    <property type="match status" value="1"/>
</dbReference>
<organism evidence="2 3">
    <name type="scientific">Pontibacter flavimaris</name>
    <dbReference type="NCBI Taxonomy" id="1797110"/>
    <lineage>
        <taxon>Bacteria</taxon>
        <taxon>Pseudomonadati</taxon>
        <taxon>Bacteroidota</taxon>
        <taxon>Cytophagia</taxon>
        <taxon>Cytophagales</taxon>
        <taxon>Hymenobacteraceae</taxon>
        <taxon>Pontibacter</taxon>
    </lineage>
</organism>
<dbReference type="GO" id="GO:0031012">
    <property type="term" value="C:extracellular matrix"/>
    <property type="evidence" value="ECO:0007669"/>
    <property type="project" value="TreeGrafter"/>
</dbReference>
<name>A0A1Q5PF32_9BACT</name>
<dbReference type="PANTHER" id="PTHR10900:SF120">
    <property type="entry name" value="MUCIN-5AC-RELATED"/>
    <property type="match status" value="1"/>
</dbReference>
<protein>
    <recommendedName>
        <fullName evidence="1">FAS1 domain-containing protein</fullName>
    </recommendedName>
</protein>
<comment type="caution">
    <text evidence="2">The sequence shown here is derived from an EMBL/GenBank/DDBJ whole genome shotgun (WGS) entry which is preliminary data.</text>
</comment>
<dbReference type="InterPro" id="IPR050904">
    <property type="entry name" value="Adhesion/Biosynth-related"/>
</dbReference>
<sequence length="154" mass="16794">MTLTQNNLYIRFLLIALFAVWGRVGQAQENRPMMEYLVQERPVLAGLLTKAGLTPMLSGDAPITLFAPPESALQSINGESPERLRAILSSHIVRGIHLEQDLKEGKTLKSACSSTGLTVYRKKGQALINGVPIQRPNLQVRNGVVHGLGGLIRS</sequence>
<dbReference type="GO" id="GO:0050839">
    <property type="term" value="F:cell adhesion molecule binding"/>
    <property type="evidence" value="ECO:0007669"/>
    <property type="project" value="TreeGrafter"/>
</dbReference>
<dbReference type="GO" id="GO:0005615">
    <property type="term" value="C:extracellular space"/>
    <property type="evidence" value="ECO:0007669"/>
    <property type="project" value="TreeGrafter"/>
</dbReference>
<dbReference type="SUPFAM" id="SSF82153">
    <property type="entry name" value="FAS1 domain"/>
    <property type="match status" value="1"/>
</dbReference>
<dbReference type="EMBL" id="LVWA01000004">
    <property type="protein sequence ID" value="OKL40803.1"/>
    <property type="molecule type" value="Genomic_DNA"/>
</dbReference>
<dbReference type="AlphaFoldDB" id="A0A1Q5PF32"/>
<dbReference type="GO" id="GO:0007155">
    <property type="term" value="P:cell adhesion"/>
    <property type="evidence" value="ECO:0007669"/>
    <property type="project" value="TreeGrafter"/>
</dbReference>
<dbReference type="GO" id="GO:0030198">
    <property type="term" value="P:extracellular matrix organization"/>
    <property type="evidence" value="ECO:0007669"/>
    <property type="project" value="TreeGrafter"/>
</dbReference>
<dbReference type="PANTHER" id="PTHR10900">
    <property type="entry name" value="PERIOSTIN-RELATED"/>
    <property type="match status" value="1"/>
</dbReference>
<dbReference type="Gene3D" id="2.30.180.10">
    <property type="entry name" value="FAS1 domain"/>
    <property type="match status" value="1"/>
</dbReference>
<evidence type="ECO:0000259" key="1">
    <source>
        <dbReference type="PROSITE" id="PS50213"/>
    </source>
</evidence>
<accession>A0A1Q5PF32</accession>
<evidence type="ECO:0000313" key="3">
    <source>
        <dbReference type="Proteomes" id="UP000186551"/>
    </source>
</evidence>
<dbReference type="Proteomes" id="UP000186551">
    <property type="component" value="Unassembled WGS sequence"/>
</dbReference>
<evidence type="ECO:0000313" key="2">
    <source>
        <dbReference type="EMBL" id="OKL40803.1"/>
    </source>
</evidence>
<dbReference type="STRING" id="1797110.A3841_13215"/>
<proteinExistence type="predicted"/>
<dbReference type="InterPro" id="IPR000782">
    <property type="entry name" value="FAS1_domain"/>
</dbReference>
<feature type="domain" description="FAS1" evidence="1">
    <location>
        <begin position="28"/>
        <end position="152"/>
    </location>
</feature>
<keyword evidence="3" id="KW-1185">Reference proteome</keyword>
<reference evidence="2 3" key="1">
    <citation type="submission" date="2016-03" db="EMBL/GenBank/DDBJ databases">
        <title>Genome sequence of Pontibacter sp. nov., of the family cytophagaceae, isolated from marine sediment of the Yellow Sea, China.</title>
        <authorList>
            <person name="Zhang G."/>
            <person name="Zhang R."/>
        </authorList>
    </citation>
    <scope>NUCLEOTIDE SEQUENCE [LARGE SCALE GENOMIC DNA]</scope>
    <source>
        <strain evidence="2 3">S10-8</strain>
    </source>
</reference>
<dbReference type="Pfam" id="PF02469">
    <property type="entry name" value="Fasciclin"/>
    <property type="match status" value="1"/>
</dbReference>
<dbReference type="PROSITE" id="PS50213">
    <property type="entry name" value="FAS1"/>
    <property type="match status" value="1"/>
</dbReference>
<dbReference type="InterPro" id="IPR036378">
    <property type="entry name" value="FAS1_dom_sf"/>
</dbReference>
<gene>
    <name evidence="2" type="ORF">A3841_13215</name>
</gene>
<dbReference type="OrthoDB" id="894106at2"/>